<dbReference type="Proteomes" id="UP001321473">
    <property type="component" value="Unassembled WGS sequence"/>
</dbReference>
<evidence type="ECO:0000256" key="1">
    <source>
        <dbReference type="SAM" id="MobiDB-lite"/>
    </source>
</evidence>
<keyword evidence="4" id="KW-1185">Reference proteome</keyword>
<accession>A0AAQ4FGK6</accession>
<feature type="region of interest" description="Disordered" evidence="1">
    <location>
        <begin position="251"/>
        <end position="331"/>
    </location>
</feature>
<name>A0AAQ4FGK6_AMBAM</name>
<organism evidence="3 4">
    <name type="scientific">Amblyomma americanum</name>
    <name type="common">Lone star tick</name>
    <dbReference type="NCBI Taxonomy" id="6943"/>
    <lineage>
        <taxon>Eukaryota</taxon>
        <taxon>Metazoa</taxon>
        <taxon>Ecdysozoa</taxon>
        <taxon>Arthropoda</taxon>
        <taxon>Chelicerata</taxon>
        <taxon>Arachnida</taxon>
        <taxon>Acari</taxon>
        <taxon>Parasitiformes</taxon>
        <taxon>Ixodida</taxon>
        <taxon>Ixodoidea</taxon>
        <taxon>Ixodidae</taxon>
        <taxon>Amblyomminae</taxon>
        <taxon>Amblyomma</taxon>
    </lineage>
</organism>
<reference evidence="3 4" key="1">
    <citation type="journal article" date="2023" name="Arcadia Sci">
        <title>De novo assembly of a long-read Amblyomma americanum tick genome.</title>
        <authorList>
            <person name="Chou S."/>
            <person name="Poskanzer K.E."/>
            <person name="Rollins M."/>
            <person name="Thuy-Boun P.S."/>
        </authorList>
    </citation>
    <scope>NUCLEOTIDE SEQUENCE [LARGE SCALE GENOMIC DNA]</scope>
    <source>
        <strain evidence="3">F_SG_1</strain>
        <tissue evidence="3">Salivary glands</tissue>
    </source>
</reference>
<feature type="chain" id="PRO_5042878211" description="Secreted protein" evidence="2">
    <location>
        <begin position="24"/>
        <end position="355"/>
    </location>
</feature>
<feature type="signal peptide" evidence="2">
    <location>
        <begin position="1"/>
        <end position="23"/>
    </location>
</feature>
<dbReference type="EMBL" id="JARKHS020003220">
    <property type="protein sequence ID" value="KAK8785905.1"/>
    <property type="molecule type" value="Genomic_DNA"/>
</dbReference>
<gene>
    <name evidence="3" type="ORF">V5799_007730</name>
</gene>
<evidence type="ECO:0000313" key="4">
    <source>
        <dbReference type="Proteomes" id="UP001321473"/>
    </source>
</evidence>
<evidence type="ECO:0008006" key="5">
    <source>
        <dbReference type="Google" id="ProtNLM"/>
    </source>
</evidence>
<comment type="caution">
    <text evidence="3">The sequence shown here is derived from an EMBL/GenBank/DDBJ whole genome shotgun (WGS) entry which is preliminary data.</text>
</comment>
<keyword evidence="2" id="KW-0732">Signal</keyword>
<dbReference type="AlphaFoldDB" id="A0AAQ4FGK6"/>
<proteinExistence type="predicted"/>
<sequence>MRWLAASALLFLIAVQLAPLAESGPDKCKVYKKVQNVQWEKMARKEWLEALHSRSRHPECLSRAYFPKRGRLERRKKRGPHKTVEKSYHPFTVHKGDIFLYRDETQFEQLISTDHRDWALIYHCWPKGSGAHFVLLITRKGGVVTGDMLQKARAALRRAGYHEKITWKHRKSKFALTLREPLSVIPGDIETRVYQTLQRAGVNQDIKWTKSPCMLDRTINAIFPQPPATLYPPPDAVLPYDAEGVPELPLKTEMPPDAGSPLETQAPQEDDMPEKTELPQETGMPEEIGVPQYVTPPPETDGVPGASMAPDTNMPKDIETSQEVSVPPETETATELILVPLTTPWLPYENDEESW</sequence>
<protein>
    <recommendedName>
        <fullName evidence="5">Secreted protein</fullName>
    </recommendedName>
</protein>
<evidence type="ECO:0000256" key="2">
    <source>
        <dbReference type="SAM" id="SignalP"/>
    </source>
</evidence>
<evidence type="ECO:0000313" key="3">
    <source>
        <dbReference type="EMBL" id="KAK8785905.1"/>
    </source>
</evidence>